<dbReference type="Pfam" id="PF13578">
    <property type="entry name" value="Methyltransf_24"/>
    <property type="match status" value="1"/>
</dbReference>
<dbReference type="Gene3D" id="3.40.50.150">
    <property type="entry name" value="Vaccinia Virus protein VP39"/>
    <property type="match status" value="1"/>
</dbReference>
<dbReference type="AlphaFoldDB" id="A0A061SAJ0"/>
<keyword evidence="1" id="KW-0812">Transmembrane</keyword>
<gene>
    <name evidence="3" type="ORF">TSPGSL018_11817</name>
    <name evidence="2" type="ORF">TSPGSL018_27256</name>
</gene>
<dbReference type="EMBL" id="GBEZ01005523">
    <property type="protein sequence ID" value="JAC79796.1"/>
    <property type="molecule type" value="Transcribed_RNA"/>
</dbReference>
<keyword evidence="1" id="KW-0472">Membrane</keyword>
<keyword evidence="1" id="KW-1133">Transmembrane helix</keyword>
<sequence length="317" mass="35417">MLFRTKLRVWSNGLHNFKANSIGIAFIIMVAALYFFGSWKHFEMLGRPITAKNVPAALDVGGQHVSGDGVLVLDSSLDSIFFGLKIWDTLLQKDFPWYISGQHGILQAKYQGYKAKLFYSEMIATRLKGFHLKNLCELGMYAGSSSLFLLLSNSKSHLYSFDSLSKSKDLGKTAAKYLVSFGRTSVIFGSSLTTVPKFSEKHPRTICDLVLIDGCKEYSVRLQDIKNFRAISHRNTIVFLDEVCSVECVKGGHYKACLESRASRNTMSACLAYRKAVQLGILEIKTCLNSTGVPENYPTGDYVCSAQYVFDKPITER</sequence>
<reference evidence="3" key="1">
    <citation type="submission" date="2014-05" db="EMBL/GenBank/DDBJ databases">
        <title>The transcriptome of the halophilic microalga Tetraselmis sp. GSL018 isolated from the Great Salt Lake, Utah.</title>
        <authorList>
            <person name="Jinkerson R.E."/>
            <person name="D'Adamo S."/>
            <person name="Posewitz M.C."/>
        </authorList>
    </citation>
    <scope>NUCLEOTIDE SEQUENCE</scope>
    <source>
        <strain evidence="3">GSL018</strain>
    </source>
</reference>
<accession>A0A061SAJ0</accession>
<organism evidence="3">
    <name type="scientific">Tetraselmis sp. GSL018</name>
    <dbReference type="NCBI Taxonomy" id="582737"/>
    <lineage>
        <taxon>Eukaryota</taxon>
        <taxon>Viridiplantae</taxon>
        <taxon>Chlorophyta</taxon>
        <taxon>core chlorophytes</taxon>
        <taxon>Chlorodendrophyceae</taxon>
        <taxon>Chlorodendrales</taxon>
        <taxon>Chlorodendraceae</taxon>
        <taxon>Tetraselmis</taxon>
    </lineage>
</organism>
<name>A0A061SAJ0_9CHLO</name>
<evidence type="ECO:0000313" key="2">
    <source>
        <dbReference type="EMBL" id="JAC61065.1"/>
    </source>
</evidence>
<evidence type="ECO:0000256" key="1">
    <source>
        <dbReference type="SAM" id="Phobius"/>
    </source>
</evidence>
<feature type="transmembrane region" description="Helical" evidence="1">
    <location>
        <begin position="20"/>
        <end position="37"/>
    </location>
</feature>
<protein>
    <submittedName>
        <fullName evidence="3">Uncharacterized protein</fullName>
    </submittedName>
</protein>
<evidence type="ECO:0000313" key="3">
    <source>
        <dbReference type="EMBL" id="JAC79796.1"/>
    </source>
</evidence>
<proteinExistence type="predicted"/>
<dbReference type="EMBL" id="GBEZ01026100">
    <property type="protein sequence ID" value="JAC61065.1"/>
    <property type="molecule type" value="Transcribed_RNA"/>
</dbReference>
<dbReference type="InterPro" id="IPR029063">
    <property type="entry name" value="SAM-dependent_MTases_sf"/>
</dbReference>